<dbReference type="PROSITE" id="PS50043">
    <property type="entry name" value="HTH_LUXR_2"/>
    <property type="match status" value="1"/>
</dbReference>
<feature type="domain" description="Response regulatory" evidence="5">
    <location>
        <begin position="7"/>
        <end position="123"/>
    </location>
</feature>
<name>A0A8J2UB94_9BACT</name>
<dbReference type="CDD" id="cd17535">
    <property type="entry name" value="REC_NarL-like"/>
    <property type="match status" value="1"/>
</dbReference>
<dbReference type="InterPro" id="IPR051015">
    <property type="entry name" value="EvgA-like"/>
</dbReference>
<dbReference type="InterPro" id="IPR000792">
    <property type="entry name" value="Tscrpt_reg_LuxR_C"/>
</dbReference>
<dbReference type="Proteomes" id="UP000607559">
    <property type="component" value="Unassembled WGS sequence"/>
</dbReference>
<dbReference type="Pfam" id="PF00196">
    <property type="entry name" value="GerE"/>
    <property type="match status" value="1"/>
</dbReference>
<reference evidence="6" key="2">
    <citation type="submission" date="2020-09" db="EMBL/GenBank/DDBJ databases">
        <authorList>
            <person name="Sun Q."/>
            <person name="Zhou Y."/>
        </authorList>
    </citation>
    <scope>NUCLEOTIDE SEQUENCE</scope>
    <source>
        <strain evidence="6">CGMCC 1.15448</strain>
    </source>
</reference>
<feature type="domain" description="HTH luxR-type" evidence="4">
    <location>
        <begin position="147"/>
        <end position="212"/>
    </location>
</feature>
<dbReference type="PROSITE" id="PS50110">
    <property type="entry name" value="RESPONSE_REGULATORY"/>
    <property type="match status" value="1"/>
</dbReference>
<evidence type="ECO:0000259" key="5">
    <source>
        <dbReference type="PROSITE" id="PS50110"/>
    </source>
</evidence>
<dbReference type="PANTHER" id="PTHR45566:SF2">
    <property type="entry name" value="NARL SUBFAMILY"/>
    <property type="match status" value="1"/>
</dbReference>
<dbReference type="InterPro" id="IPR011006">
    <property type="entry name" value="CheY-like_superfamily"/>
</dbReference>
<evidence type="ECO:0000256" key="1">
    <source>
        <dbReference type="ARBA" id="ARBA00022553"/>
    </source>
</evidence>
<dbReference type="GO" id="GO:0006355">
    <property type="term" value="P:regulation of DNA-templated transcription"/>
    <property type="evidence" value="ECO:0007669"/>
    <property type="project" value="InterPro"/>
</dbReference>
<evidence type="ECO:0000313" key="6">
    <source>
        <dbReference type="EMBL" id="GGA93658.1"/>
    </source>
</evidence>
<dbReference type="SUPFAM" id="SSF52172">
    <property type="entry name" value="CheY-like"/>
    <property type="match status" value="1"/>
</dbReference>
<dbReference type="InterPro" id="IPR058245">
    <property type="entry name" value="NreC/VraR/RcsB-like_REC"/>
</dbReference>
<reference evidence="6" key="1">
    <citation type="journal article" date="2014" name="Int. J. Syst. Evol. Microbiol.">
        <title>Complete genome sequence of Corynebacterium casei LMG S-19264T (=DSM 44701T), isolated from a smear-ripened cheese.</title>
        <authorList>
            <consortium name="US DOE Joint Genome Institute (JGI-PGF)"/>
            <person name="Walter F."/>
            <person name="Albersmeier A."/>
            <person name="Kalinowski J."/>
            <person name="Ruckert C."/>
        </authorList>
    </citation>
    <scope>NUCLEOTIDE SEQUENCE</scope>
    <source>
        <strain evidence="6">CGMCC 1.15448</strain>
    </source>
</reference>
<evidence type="ECO:0000259" key="4">
    <source>
        <dbReference type="PROSITE" id="PS50043"/>
    </source>
</evidence>
<dbReference type="InterPro" id="IPR016032">
    <property type="entry name" value="Sig_transdc_resp-reg_C-effctor"/>
</dbReference>
<evidence type="ECO:0000313" key="7">
    <source>
        <dbReference type="Proteomes" id="UP000607559"/>
    </source>
</evidence>
<dbReference type="EMBL" id="BMJC01000002">
    <property type="protein sequence ID" value="GGA93658.1"/>
    <property type="molecule type" value="Genomic_DNA"/>
</dbReference>
<comment type="caution">
    <text evidence="6">The sequence shown here is derived from an EMBL/GenBank/DDBJ whole genome shotgun (WGS) entry which is preliminary data.</text>
</comment>
<dbReference type="SMART" id="SM00448">
    <property type="entry name" value="REC"/>
    <property type="match status" value="1"/>
</dbReference>
<dbReference type="GO" id="GO:0003677">
    <property type="term" value="F:DNA binding"/>
    <property type="evidence" value="ECO:0007669"/>
    <property type="project" value="UniProtKB-KW"/>
</dbReference>
<keyword evidence="2 6" id="KW-0238">DNA-binding</keyword>
<dbReference type="Gene3D" id="3.40.50.2300">
    <property type="match status" value="1"/>
</dbReference>
<sequence length="228" mass="26419">MLLTFTTLAIVDDQLLFRKTLTTFLASQKNLIVKIQSSNVTDLLYQLKDHHIDVLVIDILMPQIDGLSVFEVIRSEFPLTKVIVLSMNLDIGVISHLLEMGIHAYISKSDEPDELLRAIRAVSEGKIYRNELFTEALYWNKQMRFRKPDKNSQLNEREKKIVQLIWEEKNNKEIADAMFLSIRSIEKIRQDIKKKLGIKSTIGLLKYAINQNIIKTNSRLIPMNLIPK</sequence>
<proteinExistence type="predicted"/>
<feature type="modified residue" description="4-aspartylphosphate" evidence="3">
    <location>
        <position position="58"/>
    </location>
</feature>
<evidence type="ECO:0000256" key="3">
    <source>
        <dbReference type="PROSITE-ProRule" id="PRU00169"/>
    </source>
</evidence>
<gene>
    <name evidence="6" type="ORF">GCM10011511_16190</name>
</gene>
<dbReference type="GO" id="GO:0000160">
    <property type="term" value="P:phosphorelay signal transduction system"/>
    <property type="evidence" value="ECO:0007669"/>
    <property type="project" value="InterPro"/>
</dbReference>
<protein>
    <submittedName>
        <fullName evidence="6">DNA-binding response regulator</fullName>
    </submittedName>
</protein>
<dbReference type="InterPro" id="IPR001789">
    <property type="entry name" value="Sig_transdc_resp-reg_receiver"/>
</dbReference>
<dbReference type="AlphaFoldDB" id="A0A8J2UB94"/>
<organism evidence="6 7">
    <name type="scientific">Puia dinghuensis</name>
    <dbReference type="NCBI Taxonomy" id="1792502"/>
    <lineage>
        <taxon>Bacteria</taxon>
        <taxon>Pseudomonadati</taxon>
        <taxon>Bacteroidota</taxon>
        <taxon>Chitinophagia</taxon>
        <taxon>Chitinophagales</taxon>
        <taxon>Chitinophagaceae</taxon>
        <taxon>Puia</taxon>
    </lineage>
</organism>
<keyword evidence="7" id="KW-1185">Reference proteome</keyword>
<dbReference type="SMART" id="SM00421">
    <property type="entry name" value="HTH_LUXR"/>
    <property type="match status" value="1"/>
</dbReference>
<dbReference type="SUPFAM" id="SSF46894">
    <property type="entry name" value="C-terminal effector domain of the bipartite response regulators"/>
    <property type="match status" value="1"/>
</dbReference>
<keyword evidence="1 3" id="KW-0597">Phosphoprotein</keyword>
<dbReference type="Pfam" id="PF00072">
    <property type="entry name" value="Response_reg"/>
    <property type="match status" value="1"/>
</dbReference>
<dbReference type="CDD" id="cd06170">
    <property type="entry name" value="LuxR_C_like"/>
    <property type="match status" value="1"/>
</dbReference>
<accession>A0A8J2UB94</accession>
<dbReference type="RefSeq" id="WP_188930458.1">
    <property type="nucleotide sequence ID" value="NZ_BMJC01000002.1"/>
</dbReference>
<dbReference type="PANTHER" id="PTHR45566">
    <property type="entry name" value="HTH-TYPE TRANSCRIPTIONAL REGULATOR YHJB-RELATED"/>
    <property type="match status" value="1"/>
</dbReference>
<evidence type="ECO:0000256" key="2">
    <source>
        <dbReference type="ARBA" id="ARBA00023125"/>
    </source>
</evidence>